<evidence type="ECO:0000313" key="1">
    <source>
        <dbReference type="EMBL" id="SDJ29563.1"/>
    </source>
</evidence>
<name>A0A1G8SK74_9EURY</name>
<organism evidence="1 2">
    <name type="scientific">Halovenus aranensis</name>
    <dbReference type="NCBI Taxonomy" id="890420"/>
    <lineage>
        <taxon>Archaea</taxon>
        <taxon>Methanobacteriati</taxon>
        <taxon>Methanobacteriota</taxon>
        <taxon>Stenosarchaea group</taxon>
        <taxon>Halobacteria</taxon>
        <taxon>Halobacteriales</taxon>
        <taxon>Haloarculaceae</taxon>
        <taxon>Halovenus</taxon>
    </lineage>
</organism>
<dbReference type="EMBL" id="FNFC01000002">
    <property type="protein sequence ID" value="SDJ29563.1"/>
    <property type="molecule type" value="Genomic_DNA"/>
</dbReference>
<reference evidence="1 2" key="1">
    <citation type="submission" date="2016-10" db="EMBL/GenBank/DDBJ databases">
        <authorList>
            <person name="de Groot N.N."/>
        </authorList>
    </citation>
    <scope>NUCLEOTIDE SEQUENCE [LARGE SCALE GENOMIC DNA]</scope>
    <source>
        <strain evidence="1 2">IBRC-M10015</strain>
    </source>
</reference>
<sequence length="303" mass="31590">MRRRELLFGAVSVATGAGLLTGAQGVSRSGSQRTARVAVEGEDDAYVGLEFRDRLILDGTGNCTETADILTVTNQSKLELTNFQVDITLDNADAFEITDTSVPDSLATGESGTVTVTVASAGSENTVATVDLVANTDGDDPQSVLGTQGRFELHRSWDLALRANCAVSGPEVSFVAFVPGGATEATALSTPTVESMARNADGEVTLVEWQSEVSVAEVVVYGGREWFLCDGGTHGTAGTNERETDCRKLGVGTCVGAEKPYRCPSSPGEKQQCVKYRLGSDGLTARTQTAAECPSGCTSGDGN</sequence>
<accession>A0A1G8SK74</accession>
<proteinExistence type="predicted"/>
<evidence type="ECO:0000313" key="2">
    <source>
        <dbReference type="Proteomes" id="UP000198856"/>
    </source>
</evidence>
<gene>
    <name evidence="1" type="ORF">SAMN05216226_1025</name>
</gene>
<keyword evidence="2" id="KW-1185">Reference proteome</keyword>
<dbReference type="RefSeq" id="WP_092698871.1">
    <property type="nucleotide sequence ID" value="NZ_FNFC01000002.1"/>
</dbReference>
<protein>
    <submittedName>
        <fullName evidence="1">Uncharacterized protein</fullName>
    </submittedName>
</protein>
<dbReference type="Proteomes" id="UP000198856">
    <property type="component" value="Unassembled WGS sequence"/>
</dbReference>
<dbReference type="AlphaFoldDB" id="A0A1G8SK74"/>